<evidence type="ECO:0000313" key="3">
    <source>
        <dbReference type="Proteomes" id="UP000276776"/>
    </source>
</evidence>
<proteinExistence type="predicted"/>
<dbReference type="OrthoDB" id="5876811at2759"/>
<feature type="region of interest" description="Disordered" evidence="1">
    <location>
        <begin position="61"/>
        <end position="124"/>
    </location>
</feature>
<dbReference type="EMBL" id="UYYF01000620">
    <property type="protein sequence ID" value="VDM98757.1"/>
    <property type="molecule type" value="Genomic_DNA"/>
</dbReference>
<gene>
    <name evidence="2" type="ORF">TCLT_LOCUS2672</name>
</gene>
<evidence type="ECO:0000313" key="2">
    <source>
        <dbReference type="EMBL" id="VDM98757.1"/>
    </source>
</evidence>
<dbReference type="AlphaFoldDB" id="A0A0N5CR21"/>
<name>A0A0N5CR21_THECL</name>
<organism evidence="4">
    <name type="scientific">Thelazia callipaeda</name>
    <name type="common">Oriental eyeworm</name>
    <name type="synonym">Parasitic nematode</name>
    <dbReference type="NCBI Taxonomy" id="103827"/>
    <lineage>
        <taxon>Eukaryota</taxon>
        <taxon>Metazoa</taxon>
        <taxon>Ecdysozoa</taxon>
        <taxon>Nematoda</taxon>
        <taxon>Chromadorea</taxon>
        <taxon>Rhabditida</taxon>
        <taxon>Spirurina</taxon>
        <taxon>Spiruromorpha</taxon>
        <taxon>Thelazioidea</taxon>
        <taxon>Thelaziidae</taxon>
        <taxon>Thelazia</taxon>
    </lineage>
</organism>
<reference evidence="4" key="1">
    <citation type="submission" date="2017-02" db="UniProtKB">
        <authorList>
            <consortium name="WormBaseParasite"/>
        </authorList>
    </citation>
    <scope>IDENTIFICATION</scope>
</reference>
<sequence length="571" mass="64603">MNFSKHTLHPLLNQPLKVVNGDTVKISTVDNNLNAEDLSSVIGLMAYGSFKDDVENNLRKRRKKNRSSSRKHAGHSTIAFHSSPNHYEESKSIQRNYGRIQKNEAITGNDSEEAKNATDDSFESSDNYKCLELTSAKCATHYTDSKAYLKHKNDSHTFYANLLQKVLQKYQTKDTILKRNQGSSKASENQTSKTNGKKITETVSILQDSANCSAENSNIPSLQKTFRIPTKDKTLLYELSDTFSDSYDSTQKHSDISESSKFQSTQYPSKLSSHCWLPPQSPLPHSNEYIPQNTVFYASSVHSSDFEIPSYLNDIAVSSKSNQSVIQIPKVWSDAERVRSLQRSVPKCNTKQKNFSALSSDKSITHATSEYSNNRDQWEKKSCIYDLSSDRKHEENFINQNMIPELNDHFQQGSKATNKNESELSSDTHFRFQTITNGKRSHRKMIKHNNLEDNFKWAKYHRNIFPRITATPLSNITSESSYSDIDSSTSRKSSKIKNDTDLAIDRLEESSQEMLVMRMKLELISNKSTSSGKIHSDLSSACQSSSSLCISASSNSTIYESSRDLSRNPDI</sequence>
<keyword evidence="3" id="KW-1185">Reference proteome</keyword>
<dbReference type="WBParaSite" id="TCLT_0000267101-mRNA-1">
    <property type="protein sequence ID" value="TCLT_0000267101-mRNA-1"/>
    <property type="gene ID" value="TCLT_0000267101"/>
</dbReference>
<reference evidence="2 3" key="2">
    <citation type="submission" date="2018-11" db="EMBL/GenBank/DDBJ databases">
        <authorList>
            <consortium name="Pathogen Informatics"/>
        </authorList>
    </citation>
    <scope>NUCLEOTIDE SEQUENCE [LARGE SCALE GENOMIC DNA]</scope>
</reference>
<protein>
    <submittedName>
        <fullName evidence="4">U1-type domain-containing protein</fullName>
    </submittedName>
</protein>
<evidence type="ECO:0000313" key="4">
    <source>
        <dbReference type="WBParaSite" id="TCLT_0000267101-mRNA-1"/>
    </source>
</evidence>
<feature type="compositionally biased region" description="Basic residues" evidence="1">
    <location>
        <begin position="61"/>
        <end position="74"/>
    </location>
</feature>
<evidence type="ECO:0000256" key="1">
    <source>
        <dbReference type="SAM" id="MobiDB-lite"/>
    </source>
</evidence>
<accession>A0A0N5CR21</accession>
<dbReference type="Proteomes" id="UP000276776">
    <property type="component" value="Unassembled WGS sequence"/>
</dbReference>